<feature type="non-terminal residue" evidence="1">
    <location>
        <position position="200"/>
    </location>
</feature>
<sequence length="200" mass="21387">MKLTINGGITMNSPSTYTKLFFVSLLTAGLFAQGPDFSATINADSGSDTLFYALTFGFSPDATDGFDDGLDSYAPPSPPPPAFDAALMWGGERYYTQILNGSNDDLAEHTYDIAPTFDSNSLVNLVWDNTGWSDLMGSCVLEDAFGMGMIDVDMLTQSSLTLTNPAFSTVKLKVTPLAGSDEPDTFPVTFTVVDDGNDYA</sequence>
<organism evidence="1">
    <name type="scientific">marine metagenome</name>
    <dbReference type="NCBI Taxonomy" id="408172"/>
    <lineage>
        <taxon>unclassified sequences</taxon>
        <taxon>metagenomes</taxon>
        <taxon>ecological metagenomes</taxon>
    </lineage>
</organism>
<dbReference type="AlphaFoldDB" id="A0A383CC77"/>
<name>A0A383CC77_9ZZZZ</name>
<dbReference type="EMBL" id="UINC01207646">
    <property type="protein sequence ID" value="SVE29822.1"/>
    <property type="molecule type" value="Genomic_DNA"/>
</dbReference>
<accession>A0A383CC77</accession>
<protein>
    <submittedName>
        <fullName evidence="1">Uncharacterized protein</fullName>
    </submittedName>
</protein>
<gene>
    <name evidence="1" type="ORF">METZ01_LOCUS482676</name>
</gene>
<evidence type="ECO:0000313" key="1">
    <source>
        <dbReference type="EMBL" id="SVE29822.1"/>
    </source>
</evidence>
<reference evidence="1" key="1">
    <citation type="submission" date="2018-05" db="EMBL/GenBank/DDBJ databases">
        <authorList>
            <person name="Lanie J.A."/>
            <person name="Ng W.-L."/>
            <person name="Kazmierczak K.M."/>
            <person name="Andrzejewski T.M."/>
            <person name="Davidsen T.M."/>
            <person name="Wayne K.J."/>
            <person name="Tettelin H."/>
            <person name="Glass J.I."/>
            <person name="Rusch D."/>
            <person name="Podicherti R."/>
            <person name="Tsui H.-C.T."/>
            <person name="Winkler M.E."/>
        </authorList>
    </citation>
    <scope>NUCLEOTIDE SEQUENCE</scope>
</reference>
<proteinExistence type="predicted"/>